<organism evidence="16 17">
    <name type="scientific">Psittacicella hinzii</name>
    <dbReference type="NCBI Taxonomy" id="2028575"/>
    <lineage>
        <taxon>Bacteria</taxon>
        <taxon>Pseudomonadati</taxon>
        <taxon>Pseudomonadota</taxon>
        <taxon>Gammaproteobacteria</taxon>
        <taxon>Pasteurellales</taxon>
        <taxon>Psittacicellaceae</taxon>
        <taxon>Psittacicella</taxon>
    </lineage>
</organism>
<evidence type="ECO:0000256" key="5">
    <source>
        <dbReference type="ARBA" id="ARBA00022694"/>
    </source>
</evidence>
<dbReference type="PANTHER" id="PTHR43686:SF1">
    <property type="entry name" value="AMINOTRAN_5 DOMAIN-CONTAINING PROTEIN"/>
    <property type="match status" value="1"/>
</dbReference>
<feature type="binding site" evidence="13">
    <location>
        <position position="114"/>
    </location>
    <ligand>
        <name>[4Fe-4S] cluster</name>
        <dbReference type="ChEBI" id="CHEBI:49883"/>
    </ligand>
</feature>
<sequence>MQENYRLNKLSKRLRSEVGKAIADFNMIEEGDKIMVCLSGGKDSYALLDILRSLQKYAPVNFELLAVNLDQEQPGFPKEVLPNYLESIGVPYRIVNEDTYSVVKRVIAEGKTTCSLCSRLRRGILYRVAQEEKCTKIALGHHRDDMVETLFLNMFFAGKLKTMPPKLVSDNGLHTVIRPLAYCREKDIEKFAKLKEFPIIPCNLCGSQPNLQRAMVKQMLQSWDKQFPGRIETIFRSMQDVSRSHLLDHRLYDFASLSSLSQQEFNPHHNPNAKAVNVLASKPANAEQDNAEQVVASTAEQVETTLAGQAPQNIAPATLLAKEQAQGSKQEFTEEELDKLATDELFGGEDYDALARQIHEEHTKQEQEELAIKGLNVKQL</sequence>
<name>A0A3A1Y2Z2_9GAMM</name>
<evidence type="ECO:0000256" key="14">
    <source>
        <dbReference type="SAM" id="MobiDB-lite"/>
    </source>
</evidence>
<comment type="catalytic activity">
    <reaction evidence="13">
        <text>cytidine(32) in tRNA + S-sulfanyl-L-cysteinyl-[cysteine desulfurase] + AH2 + ATP = 2-thiocytidine(32) in tRNA + L-cysteinyl-[cysteine desulfurase] + A + AMP + diphosphate + H(+)</text>
        <dbReference type="Rhea" id="RHEA:57048"/>
        <dbReference type="Rhea" id="RHEA-COMP:10288"/>
        <dbReference type="Rhea" id="RHEA-COMP:12157"/>
        <dbReference type="Rhea" id="RHEA-COMP:12158"/>
        <dbReference type="Rhea" id="RHEA-COMP:14821"/>
        <dbReference type="ChEBI" id="CHEBI:13193"/>
        <dbReference type="ChEBI" id="CHEBI:15378"/>
        <dbReference type="ChEBI" id="CHEBI:17499"/>
        <dbReference type="ChEBI" id="CHEBI:29950"/>
        <dbReference type="ChEBI" id="CHEBI:30616"/>
        <dbReference type="ChEBI" id="CHEBI:33019"/>
        <dbReference type="ChEBI" id="CHEBI:61963"/>
        <dbReference type="ChEBI" id="CHEBI:82748"/>
        <dbReference type="ChEBI" id="CHEBI:141453"/>
        <dbReference type="ChEBI" id="CHEBI:456215"/>
    </reaction>
</comment>
<comment type="subunit">
    <text evidence="13">Homodimer.</text>
</comment>
<dbReference type="Proteomes" id="UP000265691">
    <property type="component" value="Unassembled WGS sequence"/>
</dbReference>
<proteinExistence type="inferred from homology"/>
<dbReference type="InterPro" id="IPR011063">
    <property type="entry name" value="TilS/TtcA_N"/>
</dbReference>
<dbReference type="GO" id="GO:0034227">
    <property type="term" value="P:tRNA thio-modification"/>
    <property type="evidence" value="ECO:0007669"/>
    <property type="project" value="UniProtKB-UniRule"/>
</dbReference>
<keyword evidence="6 13" id="KW-0479">Metal-binding</keyword>
<dbReference type="RefSeq" id="WP_119525135.1">
    <property type="nucleotide sequence ID" value="NZ_NRHC01000048.1"/>
</dbReference>
<dbReference type="NCBIfam" id="NF007972">
    <property type="entry name" value="PRK10696.1"/>
    <property type="match status" value="1"/>
</dbReference>
<comment type="subcellular location">
    <subcellularLocation>
        <location evidence="13">Cytoplasm</location>
    </subcellularLocation>
</comment>
<gene>
    <name evidence="13" type="primary">ttcA</name>
    <name evidence="16" type="ORF">CKF54_04345</name>
</gene>
<evidence type="ECO:0000256" key="2">
    <source>
        <dbReference type="ARBA" id="ARBA00022490"/>
    </source>
</evidence>
<dbReference type="Gene3D" id="3.40.50.620">
    <property type="entry name" value="HUPs"/>
    <property type="match status" value="1"/>
</dbReference>
<keyword evidence="7 13" id="KW-0547">Nucleotide-binding</keyword>
<keyword evidence="17" id="KW-1185">Reference proteome</keyword>
<comment type="miscellaneous">
    <text evidence="13">The thiolation reaction likely consists of two steps: a first activation step by ATP to form an adenylated intermediate of the target base of tRNA, and a second nucleophilic substitution step of the sulfur (S) atom supplied by the hydrosulfide attached to the Fe-S cluster.</text>
</comment>
<evidence type="ECO:0000256" key="12">
    <source>
        <dbReference type="ARBA" id="ARBA00023014"/>
    </source>
</evidence>
<dbReference type="CDD" id="cd24138">
    <property type="entry name" value="TtcA-like"/>
    <property type="match status" value="1"/>
</dbReference>
<evidence type="ECO:0000256" key="9">
    <source>
        <dbReference type="ARBA" id="ARBA00022842"/>
    </source>
</evidence>
<protein>
    <recommendedName>
        <fullName evidence="13">tRNA-cytidine(32) 2-sulfurtransferase</fullName>
        <ecNumber evidence="13">2.8.1.-</ecNumber>
    </recommendedName>
    <alternativeName>
        <fullName evidence="13">Two-thiocytidine biosynthesis protein A</fullName>
    </alternativeName>
    <alternativeName>
        <fullName evidence="13">tRNA 2-thiocytidine biosynthesis protein TtcA</fullName>
    </alternativeName>
</protein>
<keyword evidence="4 13" id="KW-0808">Transferase</keyword>
<dbReference type="PANTHER" id="PTHR43686">
    <property type="entry name" value="SULFURTRANSFERASE-RELATED"/>
    <property type="match status" value="1"/>
</dbReference>
<feature type="compositionally biased region" description="Basic and acidic residues" evidence="14">
    <location>
        <begin position="359"/>
        <end position="371"/>
    </location>
</feature>
<feature type="binding site" evidence="13">
    <location>
        <position position="205"/>
    </location>
    <ligand>
        <name>[4Fe-4S] cluster</name>
        <dbReference type="ChEBI" id="CHEBI:49883"/>
    </ligand>
</feature>
<evidence type="ECO:0000256" key="3">
    <source>
        <dbReference type="ARBA" id="ARBA00022555"/>
    </source>
</evidence>
<keyword evidence="11 13" id="KW-0408">Iron</keyword>
<dbReference type="GO" id="GO:0000287">
    <property type="term" value="F:magnesium ion binding"/>
    <property type="evidence" value="ECO:0007669"/>
    <property type="project" value="UniProtKB-UniRule"/>
</dbReference>
<evidence type="ECO:0000256" key="13">
    <source>
        <dbReference type="HAMAP-Rule" id="MF_01850"/>
    </source>
</evidence>
<evidence type="ECO:0000313" key="16">
    <source>
        <dbReference type="EMBL" id="RIY32692.1"/>
    </source>
</evidence>
<dbReference type="GO" id="GO:0000049">
    <property type="term" value="F:tRNA binding"/>
    <property type="evidence" value="ECO:0007669"/>
    <property type="project" value="UniProtKB-KW"/>
</dbReference>
<evidence type="ECO:0000256" key="11">
    <source>
        <dbReference type="ARBA" id="ARBA00023004"/>
    </source>
</evidence>
<dbReference type="GO" id="GO:0016783">
    <property type="term" value="F:sulfurtransferase activity"/>
    <property type="evidence" value="ECO:0007669"/>
    <property type="project" value="UniProtKB-UniRule"/>
</dbReference>
<evidence type="ECO:0000256" key="6">
    <source>
        <dbReference type="ARBA" id="ARBA00022723"/>
    </source>
</evidence>
<comment type="cofactor">
    <cofactor evidence="13">
        <name>Mg(2+)</name>
        <dbReference type="ChEBI" id="CHEBI:18420"/>
    </cofactor>
</comment>
<dbReference type="GO" id="GO:0051539">
    <property type="term" value="F:4 iron, 4 sulfur cluster binding"/>
    <property type="evidence" value="ECO:0007669"/>
    <property type="project" value="UniProtKB-UniRule"/>
</dbReference>
<feature type="region of interest" description="Disordered" evidence="14">
    <location>
        <begin position="359"/>
        <end position="380"/>
    </location>
</feature>
<comment type="similarity">
    <text evidence="13">Belongs to the TtcA family.</text>
</comment>
<evidence type="ECO:0000256" key="8">
    <source>
        <dbReference type="ARBA" id="ARBA00022840"/>
    </source>
</evidence>
<evidence type="ECO:0000313" key="17">
    <source>
        <dbReference type="Proteomes" id="UP000265691"/>
    </source>
</evidence>
<dbReference type="EMBL" id="NRHC01000048">
    <property type="protein sequence ID" value="RIY32692.1"/>
    <property type="molecule type" value="Genomic_DNA"/>
</dbReference>
<keyword evidence="8 13" id="KW-0067">ATP-binding</keyword>
<keyword evidence="12 13" id="KW-0411">Iron-sulfur</keyword>
<dbReference type="EC" id="2.8.1.-" evidence="13"/>
<comment type="caution">
    <text evidence="16">The sequence shown here is derived from an EMBL/GenBank/DDBJ whole genome shotgun (WGS) entry which is preliminary data.</text>
</comment>
<evidence type="ECO:0000256" key="4">
    <source>
        <dbReference type="ARBA" id="ARBA00022679"/>
    </source>
</evidence>
<dbReference type="HAMAP" id="MF_01850">
    <property type="entry name" value="TtcA"/>
    <property type="match status" value="1"/>
</dbReference>
<keyword evidence="9 13" id="KW-0460">Magnesium</keyword>
<dbReference type="InterPro" id="IPR012089">
    <property type="entry name" value="tRNA_Cyd_32_2_STrfase"/>
</dbReference>
<comment type="cofactor">
    <cofactor evidence="13">
        <name>[4Fe-4S] cluster</name>
        <dbReference type="ChEBI" id="CHEBI:49883"/>
    </cofactor>
    <text evidence="13">Binds 1 [4Fe-4S] cluster per subunit. The cluster is chelated by three Cys residues, the fourth Fe has a free coordination site that may bind a sulfur atom transferred from the persulfide of IscS.</text>
</comment>
<comment type="function">
    <text evidence="13">Catalyzes the ATP-dependent 2-thiolation of cytidine in position 32 of tRNA, to form 2-thiocytidine (s(2)C32). The sulfur atoms are provided by the cysteine/cysteine desulfurase (IscS) system.</text>
</comment>
<dbReference type="SUPFAM" id="SSF52402">
    <property type="entry name" value="Adenine nucleotide alpha hydrolases-like"/>
    <property type="match status" value="1"/>
</dbReference>
<evidence type="ECO:0000259" key="15">
    <source>
        <dbReference type="Pfam" id="PF01171"/>
    </source>
</evidence>
<keyword evidence="1 13" id="KW-0004">4Fe-4S</keyword>
<dbReference type="AlphaFoldDB" id="A0A3A1Y2Z2"/>
<evidence type="ECO:0000256" key="7">
    <source>
        <dbReference type="ARBA" id="ARBA00022741"/>
    </source>
</evidence>
<evidence type="ECO:0000256" key="1">
    <source>
        <dbReference type="ARBA" id="ARBA00022485"/>
    </source>
</evidence>
<dbReference type="InterPro" id="IPR014729">
    <property type="entry name" value="Rossmann-like_a/b/a_fold"/>
</dbReference>
<feature type="short sequence motif" description="PP-loop motif" evidence="13">
    <location>
        <begin position="39"/>
        <end position="44"/>
    </location>
</feature>
<feature type="domain" description="tRNA(Ile)-lysidine/2-thiocytidine synthase N-terminal" evidence="15">
    <location>
        <begin position="33"/>
        <end position="197"/>
    </location>
</feature>
<keyword evidence="3 13" id="KW-0820">tRNA-binding</keyword>
<keyword evidence="5 13" id="KW-0819">tRNA processing</keyword>
<keyword evidence="10 13" id="KW-0694">RNA-binding</keyword>
<dbReference type="GO" id="GO:0005524">
    <property type="term" value="F:ATP binding"/>
    <property type="evidence" value="ECO:0007669"/>
    <property type="project" value="UniProtKB-UniRule"/>
</dbReference>
<dbReference type="Pfam" id="PF01171">
    <property type="entry name" value="ATP_bind_3"/>
    <property type="match status" value="1"/>
</dbReference>
<reference evidence="16 17" key="1">
    <citation type="submission" date="2017-08" db="EMBL/GenBank/DDBJ databases">
        <title>Reclassification of Bisgaard taxon 37 and 44.</title>
        <authorList>
            <person name="Christensen H."/>
        </authorList>
    </citation>
    <scope>NUCLEOTIDE SEQUENCE [LARGE SCALE GENOMIC DNA]</scope>
    <source>
        <strain evidence="16 17">B96_3</strain>
    </source>
</reference>
<accession>A0A3A1Y2Z2</accession>
<dbReference type="GO" id="GO:0005737">
    <property type="term" value="C:cytoplasm"/>
    <property type="evidence" value="ECO:0007669"/>
    <property type="project" value="UniProtKB-SubCell"/>
</dbReference>
<keyword evidence="2 13" id="KW-0963">Cytoplasm</keyword>
<dbReference type="OrthoDB" id="9801054at2"/>
<feature type="binding site" evidence="13">
    <location>
        <position position="117"/>
    </location>
    <ligand>
        <name>[4Fe-4S] cluster</name>
        <dbReference type="ChEBI" id="CHEBI:49883"/>
    </ligand>
</feature>
<comment type="pathway">
    <text evidence="13">tRNA modification.</text>
</comment>
<evidence type="ECO:0000256" key="10">
    <source>
        <dbReference type="ARBA" id="ARBA00022884"/>
    </source>
</evidence>